<feature type="compositionally biased region" description="Basic and acidic residues" evidence="1">
    <location>
        <begin position="7"/>
        <end position="19"/>
    </location>
</feature>
<comment type="caution">
    <text evidence="2">The sequence shown here is derived from an EMBL/GenBank/DDBJ whole genome shotgun (WGS) entry which is preliminary data.</text>
</comment>
<keyword evidence="3" id="KW-1185">Reference proteome</keyword>
<sequence length="202" mass="23326">MQTPSQPERDVFERERERQGSGNSRRTRDDQKALPPLPDTVDSAAGVGRIALGPDYPVNIARRHSIDARVRETDTERGIPIRTRREPGTWNICTWNICAPLSLTELMARERARRVIHTEERYKRLQPGSPDFYLALQRVTQREKRRLRASDMARASDYVCHGVPPVYHAMDTARHLQSLDRATQRRYTLPTMPTIPLHPAQR</sequence>
<dbReference type="EMBL" id="BDIP01001834">
    <property type="protein sequence ID" value="GIQ85230.1"/>
    <property type="molecule type" value="Genomic_DNA"/>
</dbReference>
<evidence type="ECO:0000313" key="2">
    <source>
        <dbReference type="EMBL" id="GIQ85230.1"/>
    </source>
</evidence>
<evidence type="ECO:0000313" key="3">
    <source>
        <dbReference type="Proteomes" id="UP000265618"/>
    </source>
</evidence>
<evidence type="ECO:0000256" key="1">
    <source>
        <dbReference type="SAM" id="MobiDB-lite"/>
    </source>
</evidence>
<reference evidence="2 3" key="1">
    <citation type="journal article" date="2018" name="PLoS ONE">
        <title>The draft genome of Kipferlia bialata reveals reductive genome evolution in fornicate parasites.</title>
        <authorList>
            <person name="Tanifuji G."/>
            <person name="Takabayashi S."/>
            <person name="Kume K."/>
            <person name="Takagi M."/>
            <person name="Nakayama T."/>
            <person name="Kamikawa R."/>
            <person name="Inagaki Y."/>
            <person name="Hashimoto T."/>
        </authorList>
    </citation>
    <scope>NUCLEOTIDE SEQUENCE [LARGE SCALE GENOMIC DNA]</scope>
    <source>
        <strain evidence="2">NY0173</strain>
    </source>
</reference>
<dbReference type="Proteomes" id="UP000265618">
    <property type="component" value="Unassembled WGS sequence"/>
</dbReference>
<protein>
    <submittedName>
        <fullName evidence="2">Uncharacterized protein</fullName>
    </submittedName>
</protein>
<name>A0A9K3GK32_9EUKA</name>
<proteinExistence type="predicted"/>
<feature type="region of interest" description="Disordered" evidence="1">
    <location>
        <begin position="1"/>
        <end position="42"/>
    </location>
</feature>
<organism evidence="2 3">
    <name type="scientific">Kipferlia bialata</name>
    <dbReference type="NCBI Taxonomy" id="797122"/>
    <lineage>
        <taxon>Eukaryota</taxon>
        <taxon>Metamonada</taxon>
        <taxon>Carpediemonas-like organisms</taxon>
        <taxon>Kipferlia</taxon>
    </lineage>
</organism>
<accession>A0A9K3GK32</accession>
<gene>
    <name evidence="2" type="ORF">KIPB_006866</name>
</gene>
<dbReference type="AlphaFoldDB" id="A0A9K3GK32"/>